<evidence type="ECO:0000313" key="5">
    <source>
        <dbReference type="EMBL" id="MBE5062930.1"/>
    </source>
</evidence>
<dbReference type="SMART" id="SM00646">
    <property type="entry name" value="Ami_3"/>
    <property type="match status" value="1"/>
</dbReference>
<dbReference type="Pfam" id="PF01832">
    <property type="entry name" value="Glucosaminidase"/>
    <property type="match status" value="1"/>
</dbReference>
<feature type="region of interest" description="Disordered" evidence="2">
    <location>
        <begin position="247"/>
        <end position="266"/>
    </location>
</feature>
<feature type="signal peptide" evidence="3">
    <location>
        <begin position="1"/>
        <end position="28"/>
    </location>
</feature>
<dbReference type="PANTHER" id="PTHR30404:SF0">
    <property type="entry name" value="N-ACETYLMURAMOYL-L-ALANINE AMIDASE AMIC"/>
    <property type="match status" value="1"/>
</dbReference>
<comment type="caution">
    <text evidence="5">The sequence shown here is derived from an EMBL/GenBank/DDBJ whole genome shotgun (WGS) entry which is preliminary data.</text>
</comment>
<dbReference type="InterPro" id="IPR013688">
    <property type="entry name" value="GBS_Bsp-like"/>
</dbReference>
<dbReference type="InterPro" id="IPR050695">
    <property type="entry name" value="N-acetylmuramoyl_amidase_3"/>
</dbReference>
<dbReference type="Gene3D" id="1.10.530.10">
    <property type="match status" value="1"/>
</dbReference>
<evidence type="ECO:0000313" key="6">
    <source>
        <dbReference type="Proteomes" id="UP000758652"/>
    </source>
</evidence>
<protein>
    <submittedName>
        <fullName evidence="5">GBS Bsp-like repeat-containing protein</fullName>
    </submittedName>
</protein>
<keyword evidence="1" id="KW-0378">Hydrolase</keyword>
<dbReference type="Pfam" id="PF01520">
    <property type="entry name" value="Amidase_3"/>
    <property type="match status" value="1"/>
</dbReference>
<gene>
    <name evidence="5" type="ORF">INF30_06610</name>
</gene>
<dbReference type="Gene3D" id="2.60.40.3760">
    <property type="match status" value="8"/>
</dbReference>
<dbReference type="CDD" id="cd02696">
    <property type="entry name" value="MurNAc-LAA"/>
    <property type="match status" value="1"/>
</dbReference>
<accession>A0ABR9RJD8</accession>
<evidence type="ECO:0000256" key="1">
    <source>
        <dbReference type="ARBA" id="ARBA00022801"/>
    </source>
</evidence>
<dbReference type="InterPro" id="IPR002901">
    <property type="entry name" value="MGlyc_endo_b_GlcNAc-like_dom"/>
</dbReference>
<dbReference type="EMBL" id="JADCKL010000003">
    <property type="protein sequence ID" value="MBE5062930.1"/>
    <property type="molecule type" value="Genomic_DNA"/>
</dbReference>
<reference evidence="5 6" key="1">
    <citation type="submission" date="2020-10" db="EMBL/GenBank/DDBJ databases">
        <title>ChiBAC.</title>
        <authorList>
            <person name="Zenner C."/>
            <person name="Hitch T.C.A."/>
            <person name="Clavel T."/>
        </authorList>
    </citation>
    <scope>NUCLEOTIDE SEQUENCE [LARGE SCALE GENOMIC DNA]</scope>
    <source>
        <strain evidence="5 6">DSM 108991</strain>
    </source>
</reference>
<dbReference type="InterPro" id="IPR002508">
    <property type="entry name" value="MurNAc-LAA_cat"/>
</dbReference>
<evidence type="ECO:0000259" key="4">
    <source>
        <dbReference type="SMART" id="SM00646"/>
    </source>
</evidence>
<dbReference type="SUPFAM" id="SSF53187">
    <property type="entry name" value="Zn-dependent exopeptidases"/>
    <property type="match status" value="1"/>
</dbReference>
<feature type="region of interest" description="Disordered" evidence="2">
    <location>
        <begin position="40"/>
        <end position="84"/>
    </location>
</feature>
<feature type="chain" id="PRO_5046702373" evidence="3">
    <location>
        <begin position="29"/>
        <end position="1534"/>
    </location>
</feature>
<evidence type="ECO:0000256" key="2">
    <source>
        <dbReference type="SAM" id="MobiDB-lite"/>
    </source>
</evidence>
<feature type="compositionally biased region" description="Low complexity" evidence="2">
    <location>
        <begin position="248"/>
        <end position="262"/>
    </location>
</feature>
<dbReference type="Pfam" id="PF08481">
    <property type="entry name" value="GBS_Bsp-like"/>
    <property type="match status" value="8"/>
</dbReference>
<keyword evidence="6" id="KW-1185">Reference proteome</keyword>
<proteinExistence type="predicted"/>
<name>A0ABR9RJD8_9FIRM</name>
<organism evidence="5 6">
    <name type="scientific">Claveliimonas monacensis</name>
    <dbReference type="NCBI Taxonomy" id="2779351"/>
    <lineage>
        <taxon>Bacteria</taxon>
        <taxon>Bacillati</taxon>
        <taxon>Bacillota</taxon>
        <taxon>Clostridia</taxon>
        <taxon>Lachnospirales</taxon>
        <taxon>Lachnospiraceae</taxon>
        <taxon>Claveliimonas</taxon>
    </lineage>
</organism>
<sequence length="1534" mass="166887">MKRGRRRIACLLSIAMAISVLFGGNVYAADSTGVETLQNGTDIETEQSPDIDETASSNAELNDEMQSVSEEGQTVEEESDEEVTDDAALTSQGLINYVSVDCPYLETPADQNIVISYGDGSENVSGARIVIRKDDGGTLEMELSKKEGELFLFTYSFDETASGVYELVDFIYTQDGVEQTIHLADIGVESMFGVNEEYPGYGATSEGNSEQITTQELEMSVVDVETGEVEAATADVEEAIEAAEEQVETVQGSRTSRAADASSRSEDLVVVLDPGHGGRDGGASANGLVEKELNLKIAQYCKAELEQYNGVTVYMTRTDDTYLDIDERVYKARDMAADVLVSIHINSAGAAASGAEVYYPNDHYNPSVHEPGKNLAQQIQNQLVSLGLADRGIKVRNTVNDIYPDGSKQDYYGIIRYSKLCGFPGIIVEHAFISNPSDAAKLAQESFLQQLGIADATGIANSYGLSKGPNIDIENKNDFEGTAKINVSGLGSNGTVKVWNEETGASKEYVLASGKQTIEFNVADYNGDRGTYYVEAFNSSGQSLMKETFYVSKDTSSTITINPNETETEYVVNIQFADMPSEVTAVQVPVWTKDDQSDLKWLNATQVSSGNWQAIIKVRDFKVSGTYNVHVYATLKCGTQLGLAGTSMEVSKPSFDGEIQNYNAEEGTFEVVISAINSLSGVDTIQVPVWCADDQSDLVWYNADKQDDGSYKAKISIANHNYSIGTYKIHVYLTAGNGICVFKNLGTQEVSLPNTQISAESIDGKEMRYLLKVSNIGLLGNVRGVSFATWSEKGGQDDLVWYAGHKNADGNWETTIDIQDHKTTGTYEVDVYYTLANGVMKGLGSTFFEVSVPSMTTSIENYNEEKGTFEVVVRDIGSPSGIDRVQVPVWCASDQSDIRWYDAEKQSDGSYKAKVSIANHNFAIGTYQVHVYVTAKNGVTQGTIAGTQEVSLPHMEIIAEDTTGKEMTYKVQATNIGLLGVLKNVMFATWSEKGGQDDLVWYAGHKNADGNWETTIDIQDHKTAGSYEVDVYYTLANGVIKGLGSTFFEVSVPSMTTSIENYNEEKGTFEVVVGDIGSPSGVDRVQVPVWCASDQSDIRWYDAEKQSDGSYKAKVSIANHNFAIGTYQVHVYVTAKNGVTQGTIAGTHEVSLPDMEIIAEDTTGKEMTYKVQATNIGLLGVLKNVMFATWSEKGGQDDLVWYTGHKNADGNWETTIDIRDHKTAGIYQVDVYYTLANGVMKGLGSTFFEVTGASLTSEISIKDYDDTTGSFTVVVPEPQSASGVSSVLVPVCCSEDQSDICWYGAKRQPDGTYTVSVDPMYHKYNSGLYKIHVYVVSNNGIQQNVGSASQMVSATQYYTIMGDTTVTIDQMVRYFESSGHAYPSAALGVGGAPTLEQFCLLYIEEAQVEGVRAEVAFAQAMKETGWLQFGGIVKIEQFNFAGIGALDGNSSGDCASFPDVRTGVRAQIQHLKAYGSTDPLVNSQVDPRFHLVKRGSAQYVEWLGQKENPSGAGWATSVNYGYSIVSMIKVLKNI</sequence>
<feature type="compositionally biased region" description="Acidic residues" evidence="2">
    <location>
        <begin position="43"/>
        <end position="53"/>
    </location>
</feature>
<evidence type="ECO:0000256" key="3">
    <source>
        <dbReference type="SAM" id="SignalP"/>
    </source>
</evidence>
<dbReference type="PANTHER" id="PTHR30404">
    <property type="entry name" value="N-ACETYLMURAMOYL-L-ALANINE AMIDASE"/>
    <property type="match status" value="1"/>
</dbReference>
<keyword evidence="3" id="KW-0732">Signal</keyword>
<feature type="domain" description="MurNAc-LAA" evidence="4">
    <location>
        <begin position="329"/>
        <end position="460"/>
    </location>
</feature>
<feature type="compositionally biased region" description="Acidic residues" evidence="2">
    <location>
        <begin position="73"/>
        <end position="84"/>
    </location>
</feature>
<dbReference type="Gene3D" id="3.40.630.40">
    <property type="entry name" value="Zn-dependent exopeptidases"/>
    <property type="match status" value="1"/>
</dbReference>
<dbReference type="Proteomes" id="UP000758652">
    <property type="component" value="Unassembled WGS sequence"/>
</dbReference>
<dbReference type="RefSeq" id="WP_311136008.1">
    <property type="nucleotide sequence ID" value="NZ_JADCKL010000003.1"/>
</dbReference>